<dbReference type="SUPFAM" id="SSF49299">
    <property type="entry name" value="PKD domain"/>
    <property type="match status" value="1"/>
</dbReference>
<feature type="domain" description="PKD/Chitinase" evidence="3">
    <location>
        <begin position="324"/>
        <end position="459"/>
    </location>
</feature>
<feature type="domain" description="PKD/Chitinase" evidence="3">
    <location>
        <begin position="227"/>
        <end position="301"/>
    </location>
</feature>
<keyword evidence="5" id="KW-1185">Reference proteome</keyword>
<dbReference type="Pfam" id="PF13750">
    <property type="entry name" value="Big_3_3"/>
    <property type="match status" value="2"/>
</dbReference>
<dbReference type="Gene3D" id="2.60.40.10">
    <property type="entry name" value="Immunoglobulins"/>
    <property type="match status" value="7"/>
</dbReference>
<feature type="domain" description="PKD/Chitinase" evidence="3">
    <location>
        <begin position="599"/>
        <end position="723"/>
    </location>
</feature>
<dbReference type="InterPro" id="IPR044016">
    <property type="entry name" value="Big_13"/>
</dbReference>
<evidence type="ECO:0000313" key="5">
    <source>
        <dbReference type="Proteomes" id="UP001235343"/>
    </source>
</evidence>
<keyword evidence="2" id="KW-0812">Transmembrane</keyword>
<keyword evidence="2" id="KW-0472">Membrane</keyword>
<dbReference type="InterPro" id="IPR035986">
    <property type="entry name" value="PKD_dom_sf"/>
</dbReference>
<feature type="domain" description="PKD/Chitinase" evidence="3">
    <location>
        <begin position="859"/>
        <end position="925"/>
    </location>
</feature>
<evidence type="ECO:0000259" key="3">
    <source>
        <dbReference type="SMART" id="SM00089"/>
    </source>
</evidence>
<accession>A0ABT7L1B4</accession>
<evidence type="ECO:0000313" key="4">
    <source>
        <dbReference type="EMBL" id="MDL4838925.1"/>
    </source>
</evidence>
<feature type="compositionally biased region" description="Acidic residues" evidence="1">
    <location>
        <begin position="82"/>
        <end position="94"/>
    </location>
</feature>
<proteinExistence type="predicted"/>
<comment type="caution">
    <text evidence="4">The sequence shown here is derived from an EMBL/GenBank/DDBJ whole genome shotgun (WGS) entry which is preliminary data.</text>
</comment>
<reference evidence="4 5" key="1">
    <citation type="submission" date="2023-06" db="EMBL/GenBank/DDBJ databases">
        <title>Aquibacillus rhizosphaerae LR5S19.</title>
        <authorList>
            <person name="Sun J.-Q."/>
        </authorList>
    </citation>
    <scope>NUCLEOTIDE SEQUENCE [LARGE SCALE GENOMIC DNA]</scope>
    <source>
        <strain evidence="4 5">LR5S19</strain>
    </source>
</reference>
<feature type="region of interest" description="Disordered" evidence="1">
    <location>
        <begin position="78"/>
        <end position="124"/>
    </location>
</feature>
<protein>
    <submittedName>
        <fullName evidence="4">Ig-like domain-containing protein</fullName>
    </submittedName>
</protein>
<sequence length="2032" mass="226458">MYKEKKKFLWLPVFVLTLLFAIIFTNHVFSSSEIDMKIKYNEDTWDLSKAYPFDKEWVTTEEQVTLTVDLSTYYKEMAQEPPQEEVEPEPDPEPTETLAENSEETPTQPDPPREDPQPEPIPSQPFEIEAKFGEEQKSVAANITPIKAEDGTFSGSYQVVVNNLENDGTLAIDLSILETNEWGISTQQNPIEFEIIKDTVSPSVTISGVEDGVMYHANSGGKPSNPTMNIEVVDKKLIEKNIVITKNGEPVDPPTDWDKNGNSYTTDYTFTDDGAYQVNVSAGDIAGNQAAKDITFYVHNEEPELTVSSDGKQVENNKSVNTNAFLFELNNTVPIERAQIEVTKDGSDYENIGELQVEGNQAKLNHTFSQDGTYQVTVSLTDAHGGETHQLETFTFSIDRTAPELTITDKDGNQLKEKYDQPIDIVIKAEDSKLDDQDTTLEITREDFEGTKEVDVDLDFEDGVATANVSLDTDGIYTIKLQGKDTLSNSAELTKEVTMFHDSLLINMIDLTNGAEVSDYYNHDVKIYFEYWNFKFISQDSTFSVKKLNEDTGEMEAYLTNDDINRDFLFNKLTHTFGEGKYVATINTFGYSDDAKTVTKTFVVDSTDPTINFDSKVAANDHLTSKYINEQTAAVLFPITVNERNLASESVTVTHVNSEGDEITLTGEQVGTWSQVEGKDNTRKFSIKENLFEENGEYTINVEAEDESGRTSSKSVTFIVDNIKPIIRLSDIDSFNNEALVETVEVEESNFASNKVTINVLKQDDDGKFVVYESDAFKEWENKQEISKLDFPFEEDGKYKIVVDAIDKAGNLAEQKSDIFTIDKVKPQLSIDGVTNNEHYNQTKQAEIKVNDKNIDKNSTVVKVDKYNHETNQYEPYDIETQFEVVDEQATWSHSFAEEGTFKVELSATDMASNNAQNKVVAFTIDKTTPVLDISGVDDQSFNPVSKEVTVSVDETNFTENNVTFNVTKNGNDYTDEVEEKVGKTWKNANNQATLTYDFDNDGLYTIRLLAEDAAGNKAAVTERQFTIDTTQPSIAITGVEDGIHYDDSKTVAIEIEDVNFANNTVEVTKNGESYQVGELATENGKASLRHTFEEQGDYHITVNSIDKAGNDTKDEMTFTIDKTNPNVEVSKKIASFVTSEFIDKQGVEKLIPISLKELNAKDKSVSVTRTNLDGKETKFKESDIGSWKQETEDTYKFVIKDGFFAKDGDYSLEVTAVDQSGRTDKDTLSFTVDNIKPEINLTDIDDYNKQAETETVKVTEHNYSNNNVTINVYKENTKGEFVSYNNDAFKKWKNESSVSSLDFPFATDGKYKVVVNAEDAAGNKATTKTDIFTIDTIKPGLSITGVSDGEHYNTSKNASITVTDQNIDKNRTTLRVTKLNHATGKMETYKLAKQLDFSATKASLVNTFDKAREGTYRIQLDATDKAGNKAESIAVTFTIDKTAPVLSIDNVDDGAFYPASKQVNFGIDELNYQENSAQFSVTKDGQSFTDVVEGSKSSNWRYAAKVSNLRYNFNQDGSYTAKMSAKDAAGNVSKSQQKTFVIDTVNPTIDISGVDNDAYYNVDKPVTVTIKDVNFDVNTIRVTKDGASYNVGGFSVTTNRYQNSIASLRHNFSQEGDYEIVVEAVDKAGNSFQQQIGFTIDKTAPVITPMIGGENSPLTDGAYINHVFTPQFRLDKPDEDTIESVYLNGGSNLAGNVPMASKEMVYNYKVLATDKAGNQTTLEVGFTLDTTKPKLSISGVLEGFFNENIKPSVTYSDKYLDKDKTSVTLNGKPFENGMELDREQSYVLKAVITDLASNVSERTIVFTVDKTAPVIQFKEAISDKYLNETIIPELFIEDMSAYDIIALTLNGEAYNLGDPIEEEGKHVLFFEVKDKAGNIQQLTVEFIIDKTPPEIVFEGAEENGEYFDPIELLIRLSNLDDKIQTITVNGEEFEGEIVEEDGEQVIKLNLSDVDSYQVEVTAYDEAGNEVKKALPFEIAEKSGLVKLYENKPLFAGTIVGVLAALAAASTVVVRKRRNRIKPEEELLEEAE</sequence>
<evidence type="ECO:0000256" key="1">
    <source>
        <dbReference type="SAM" id="MobiDB-lite"/>
    </source>
</evidence>
<keyword evidence="2" id="KW-1133">Transmembrane helix</keyword>
<organism evidence="4 5">
    <name type="scientific">Aquibacillus rhizosphaerae</name>
    <dbReference type="NCBI Taxonomy" id="3051431"/>
    <lineage>
        <taxon>Bacteria</taxon>
        <taxon>Bacillati</taxon>
        <taxon>Bacillota</taxon>
        <taxon>Bacilli</taxon>
        <taxon>Bacillales</taxon>
        <taxon>Bacillaceae</taxon>
        <taxon>Aquibacillus</taxon>
    </lineage>
</organism>
<dbReference type="Pfam" id="PF19077">
    <property type="entry name" value="Big_13"/>
    <property type="match status" value="1"/>
</dbReference>
<name>A0ABT7L1B4_9BACI</name>
<dbReference type="InterPro" id="IPR022038">
    <property type="entry name" value="Ig-like_bact"/>
</dbReference>
<dbReference type="Proteomes" id="UP001235343">
    <property type="component" value="Unassembled WGS sequence"/>
</dbReference>
<feature type="domain" description="PKD/Chitinase" evidence="3">
    <location>
        <begin position="1477"/>
        <end position="1546"/>
    </location>
</feature>
<dbReference type="InterPro" id="IPR013783">
    <property type="entry name" value="Ig-like_fold"/>
</dbReference>
<feature type="transmembrane region" description="Helical" evidence="2">
    <location>
        <begin position="1994"/>
        <end position="2014"/>
    </location>
</feature>
<dbReference type="RefSeq" id="WP_285929758.1">
    <property type="nucleotide sequence ID" value="NZ_JASTZU010000001.1"/>
</dbReference>
<evidence type="ECO:0000256" key="2">
    <source>
        <dbReference type="SAM" id="Phobius"/>
    </source>
</evidence>
<dbReference type="EMBL" id="JASTZU010000001">
    <property type="protein sequence ID" value="MDL4838925.1"/>
    <property type="molecule type" value="Genomic_DNA"/>
</dbReference>
<gene>
    <name evidence="4" type="ORF">QQS35_00355</name>
</gene>
<dbReference type="Pfam" id="PF12245">
    <property type="entry name" value="Big_3_2"/>
    <property type="match status" value="1"/>
</dbReference>
<dbReference type="SMART" id="SM00089">
    <property type="entry name" value="PKD"/>
    <property type="match status" value="6"/>
</dbReference>
<feature type="domain" description="PKD/Chitinase" evidence="3">
    <location>
        <begin position="946"/>
        <end position="1031"/>
    </location>
</feature>
<dbReference type="InterPro" id="IPR022409">
    <property type="entry name" value="PKD/Chitinase_dom"/>
</dbReference>